<feature type="domain" description="Gfo/Idh/MocA-like oxidoreductase N-terminal" evidence="1">
    <location>
        <begin position="24"/>
        <end position="145"/>
    </location>
</feature>
<evidence type="ECO:0000313" key="4">
    <source>
        <dbReference type="Proteomes" id="UP000199112"/>
    </source>
</evidence>
<protein>
    <submittedName>
        <fullName evidence="3">Xylose dehydrogenase (NAD/NADP)</fullName>
    </submittedName>
</protein>
<accession>A0A1H6G0P5</accession>
<dbReference type="InterPro" id="IPR036291">
    <property type="entry name" value="NAD(P)-bd_dom_sf"/>
</dbReference>
<dbReference type="OrthoDB" id="195534at2157"/>
<organism evidence="3 4">
    <name type="scientific">Natronorubrum sediminis</name>
    <dbReference type="NCBI Taxonomy" id="640943"/>
    <lineage>
        <taxon>Archaea</taxon>
        <taxon>Methanobacteriati</taxon>
        <taxon>Methanobacteriota</taxon>
        <taxon>Stenosarchaea group</taxon>
        <taxon>Halobacteria</taxon>
        <taxon>Halobacteriales</taxon>
        <taxon>Natrialbaceae</taxon>
        <taxon>Natronorubrum</taxon>
    </lineage>
</organism>
<name>A0A1H6G0P5_9EURY</name>
<dbReference type="InterPro" id="IPR000683">
    <property type="entry name" value="Gfo/Idh/MocA-like_OxRdtase_N"/>
</dbReference>
<feature type="domain" description="GFO/IDH/MocA-like oxidoreductase" evidence="2">
    <location>
        <begin position="154"/>
        <end position="276"/>
    </location>
</feature>
<dbReference type="GO" id="GO:0000166">
    <property type="term" value="F:nucleotide binding"/>
    <property type="evidence" value="ECO:0007669"/>
    <property type="project" value="InterPro"/>
</dbReference>
<dbReference type="Proteomes" id="UP000199112">
    <property type="component" value="Unassembled WGS sequence"/>
</dbReference>
<evidence type="ECO:0000259" key="1">
    <source>
        <dbReference type="Pfam" id="PF01408"/>
    </source>
</evidence>
<proteinExistence type="predicted"/>
<dbReference type="NCBIfam" id="NF041392">
    <property type="entry name" value="XylDh_Gfo6_Halo"/>
    <property type="match status" value="1"/>
</dbReference>
<dbReference type="RefSeq" id="WP_090507519.1">
    <property type="nucleotide sequence ID" value="NZ_FNWL01000002.1"/>
</dbReference>
<dbReference type="Pfam" id="PF01408">
    <property type="entry name" value="GFO_IDH_MocA"/>
    <property type="match status" value="1"/>
</dbReference>
<dbReference type="SUPFAM" id="SSF55347">
    <property type="entry name" value="Glyceraldehyde-3-phosphate dehydrogenase-like, C-terminal domain"/>
    <property type="match status" value="1"/>
</dbReference>
<sequence length="356" mass="38559">MELEDTFVDFTRRDWETESPDGTVRVAVIGIGGFARTRALPGIAESSYCETTTLVTGSPDRTRAVAERFDVPHVVDYDGFLAGTHEESYDAVYISTPNATHGIYANAAADRGAHVICEKPLESSLEDAQGIVDACRDAGVTLMTAYRLQTEPTVRRTRELVRDDVLGEVVQVHGAFSHPLLEEASPDSWRLDPDLAGGGALVDLGVYPLNTTRFILEQDPTGIYATTHSSGDPFERVDEHVAFQLEFDTGATASCTASFDAHASSRLEIVGTEGMISIASPFGGVVPQDMIVESGDLRMEYTGVPVDEVGEEFDYFGYCVLTETDPEPDGEDGLADIRAIEAAYESAETGRRVDID</sequence>
<reference evidence="4" key="1">
    <citation type="submission" date="2016-10" db="EMBL/GenBank/DDBJ databases">
        <authorList>
            <person name="Varghese N."/>
            <person name="Submissions S."/>
        </authorList>
    </citation>
    <scope>NUCLEOTIDE SEQUENCE [LARGE SCALE GENOMIC DNA]</scope>
    <source>
        <strain evidence="4">CGMCC 1.8981</strain>
    </source>
</reference>
<evidence type="ECO:0000313" key="3">
    <source>
        <dbReference type="EMBL" id="SEH16661.1"/>
    </source>
</evidence>
<keyword evidence="4" id="KW-1185">Reference proteome</keyword>
<dbReference type="Pfam" id="PF22725">
    <property type="entry name" value="GFO_IDH_MocA_C3"/>
    <property type="match status" value="1"/>
</dbReference>
<dbReference type="Gene3D" id="3.40.50.720">
    <property type="entry name" value="NAD(P)-binding Rossmann-like Domain"/>
    <property type="match status" value="1"/>
</dbReference>
<dbReference type="PANTHER" id="PTHR43377:SF1">
    <property type="entry name" value="BILIVERDIN REDUCTASE A"/>
    <property type="match status" value="1"/>
</dbReference>
<dbReference type="EMBL" id="FNWL01000002">
    <property type="protein sequence ID" value="SEH16661.1"/>
    <property type="molecule type" value="Genomic_DNA"/>
</dbReference>
<dbReference type="Gene3D" id="3.30.360.10">
    <property type="entry name" value="Dihydrodipicolinate Reductase, domain 2"/>
    <property type="match status" value="1"/>
</dbReference>
<dbReference type="PANTHER" id="PTHR43377">
    <property type="entry name" value="BILIVERDIN REDUCTASE A"/>
    <property type="match status" value="1"/>
</dbReference>
<evidence type="ECO:0000259" key="2">
    <source>
        <dbReference type="Pfam" id="PF22725"/>
    </source>
</evidence>
<dbReference type="AlphaFoldDB" id="A0A1H6G0P5"/>
<dbReference type="InterPro" id="IPR055170">
    <property type="entry name" value="GFO_IDH_MocA-like_dom"/>
</dbReference>
<dbReference type="InterPro" id="IPR051450">
    <property type="entry name" value="Gfo/Idh/MocA_Oxidoreductases"/>
</dbReference>
<gene>
    <name evidence="3" type="ORF">SAMN04487967_2770</name>
</gene>
<dbReference type="SUPFAM" id="SSF51735">
    <property type="entry name" value="NAD(P)-binding Rossmann-fold domains"/>
    <property type="match status" value="1"/>
</dbReference>
<dbReference type="InterPro" id="IPR049838">
    <property type="entry name" value="XacA-like"/>
</dbReference>